<protein>
    <submittedName>
        <fullName evidence="5">Metalloregulator ArsR/SmtB family transcription factor</fullName>
    </submittedName>
</protein>
<dbReference type="PANTHER" id="PTHR33154:SF12">
    <property type="entry name" value="TRANSCRIPTIONAL REGULATORY PROTEIN"/>
    <property type="match status" value="1"/>
</dbReference>
<keyword evidence="3" id="KW-0804">Transcription</keyword>
<proteinExistence type="predicted"/>
<gene>
    <name evidence="5" type="ORF">ABZ510_02165</name>
</gene>
<dbReference type="InterPro" id="IPR011991">
    <property type="entry name" value="ArsR-like_HTH"/>
</dbReference>
<evidence type="ECO:0000256" key="2">
    <source>
        <dbReference type="ARBA" id="ARBA00023125"/>
    </source>
</evidence>
<accession>A0ABV2WID3</accession>
<comment type="caution">
    <text evidence="5">The sequence shown here is derived from an EMBL/GenBank/DDBJ whole genome shotgun (WGS) entry which is preliminary data.</text>
</comment>
<dbReference type="RefSeq" id="WP_063834077.1">
    <property type="nucleotide sequence ID" value="NZ_JBEXYG010000004.1"/>
</dbReference>
<dbReference type="PRINTS" id="PR00778">
    <property type="entry name" value="HTHARSR"/>
</dbReference>
<dbReference type="InterPro" id="IPR001845">
    <property type="entry name" value="HTH_ArsR_DNA-bd_dom"/>
</dbReference>
<dbReference type="NCBIfam" id="NF033788">
    <property type="entry name" value="HTH_metalloreg"/>
    <property type="match status" value="1"/>
</dbReference>
<organism evidence="5 6">
    <name type="scientific">Nocardia rhamnosiphila</name>
    <dbReference type="NCBI Taxonomy" id="426716"/>
    <lineage>
        <taxon>Bacteria</taxon>
        <taxon>Bacillati</taxon>
        <taxon>Actinomycetota</taxon>
        <taxon>Actinomycetes</taxon>
        <taxon>Mycobacteriales</taxon>
        <taxon>Nocardiaceae</taxon>
        <taxon>Nocardia</taxon>
    </lineage>
</organism>
<dbReference type="SUPFAM" id="SSF46785">
    <property type="entry name" value="Winged helix' DNA-binding domain"/>
    <property type="match status" value="1"/>
</dbReference>
<evidence type="ECO:0000313" key="6">
    <source>
        <dbReference type="Proteomes" id="UP001550628"/>
    </source>
</evidence>
<evidence type="ECO:0000256" key="1">
    <source>
        <dbReference type="ARBA" id="ARBA00023015"/>
    </source>
</evidence>
<dbReference type="SMART" id="SM00418">
    <property type="entry name" value="HTH_ARSR"/>
    <property type="match status" value="1"/>
</dbReference>
<keyword evidence="2" id="KW-0238">DNA-binding</keyword>
<dbReference type="Gene3D" id="1.10.10.10">
    <property type="entry name" value="Winged helix-like DNA-binding domain superfamily/Winged helix DNA-binding domain"/>
    <property type="match status" value="1"/>
</dbReference>
<sequence>MPAELSHPDTADLELAAVMHALSDPIRLQLVACLATDEGENCGELSQNIELHKSTLSHHYRVLREAGITRTTVTGRTRVMRLRSADLQARFPGLLDVVFRALADLVEDDEKWTGSPEDRAKLLAALKRPVAAH</sequence>
<evidence type="ECO:0000259" key="4">
    <source>
        <dbReference type="PROSITE" id="PS50987"/>
    </source>
</evidence>
<dbReference type="InterPro" id="IPR036390">
    <property type="entry name" value="WH_DNA-bd_sf"/>
</dbReference>
<dbReference type="InterPro" id="IPR036388">
    <property type="entry name" value="WH-like_DNA-bd_sf"/>
</dbReference>
<dbReference type="EMBL" id="JBEYBF010000001">
    <property type="protein sequence ID" value="MEU1950643.1"/>
    <property type="molecule type" value="Genomic_DNA"/>
</dbReference>
<dbReference type="Proteomes" id="UP001550628">
    <property type="component" value="Unassembled WGS sequence"/>
</dbReference>
<dbReference type="PANTHER" id="PTHR33154">
    <property type="entry name" value="TRANSCRIPTIONAL REGULATOR, ARSR FAMILY"/>
    <property type="match status" value="1"/>
</dbReference>
<evidence type="ECO:0000313" key="5">
    <source>
        <dbReference type="EMBL" id="MEU1950643.1"/>
    </source>
</evidence>
<dbReference type="GeneID" id="96248326"/>
<keyword evidence="1" id="KW-0805">Transcription regulation</keyword>
<dbReference type="InterPro" id="IPR051081">
    <property type="entry name" value="HTH_MetalResp_TranReg"/>
</dbReference>
<dbReference type="PROSITE" id="PS50987">
    <property type="entry name" value="HTH_ARSR_2"/>
    <property type="match status" value="1"/>
</dbReference>
<name>A0ABV2WID3_9NOCA</name>
<feature type="domain" description="HTH arsR-type" evidence="4">
    <location>
        <begin position="7"/>
        <end position="102"/>
    </location>
</feature>
<dbReference type="Pfam" id="PF12840">
    <property type="entry name" value="HTH_20"/>
    <property type="match status" value="1"/>
</dbReference>
<keyword evidence="6" id="KW-1185">Reference proteome</keyword>
<evidence type="ECO:0000256" key="3">
    <source>
        <dbReference type="ARBA" id="ARBA00023163"/>
    </source>
</evidence>
<reference evidence="5 6" key="1">
    <citation type="submission" date="2024-06" db="EMBL/GenBank/DDBJ databases">
        <title>The Natural Products Discovery Center: Release of the First 8490 Sequenced Strains for Exploring Actinobacteria Biosynthetic Diversity.</title>
        <authorList>
            <person name="Kalkreuter E."/>
            <person name="Kautsar S.A."/>
            <person name="Yang D."/>
            <person name="Bader C.D."/>
            <person name="Teijaro C.N."/>
            <person name="Fluegel L."/>
            <person name="Davis C.M."/>
            <person name="Simpson J.R."/>
            <person name="Lauterbach L."/>
            <person name="Steele A.D."/>
            <person name="Gui C."/>
            <person name="Meng S."/>
            <person name="Li G."/>
            <person name="Viehrig K."/>
            <person name="Ye F."/>
            <person name="Su P."/>
            <person name="Kiefer A.F."/>
            <person name="Nichols A."/>
            <person name="Cepeda A.J."/>
            <person name="Yan W."/>
            <person name="Fan B."/>
            <person name="Jiang Y."/>
            <person name="Adhikari A."/>
            <person name="Zheng C.-J."/>
            <person name="Schuster L."/>
            <person name="Cowan T.M."/>
            <person name="Smanski M.J."/>
            <person name="Chevrette M.G."/>
            <person name="De Carvalho L.P.S."/>
            <person name="Shen B."/>
        </authorList>
    </citation>
    <scope>NUCLEOTIDE SEQUENCE [LARGE SCALE GENOMIC DNA]</scope>
    <source>
        <strain evidence="5 6">NPDC019708</strain>
    </source>
</reference>
<dbReference type="CDD" id="cd00090">
    <property type="entry name" value="HTH_ARSR"/>
    <property type="match status" value="1"/>
</dbReference>